<reference evidence="1 2" key="1">
    <citation type="submission" date="2020-06" db="EMBL/GenBank/DDBJ databases">
        <title>Pseudomonas eucalypticola sp. nov., an endophyte of Eucalyptus dunnii leaves with biocontrol ability of eucalyptus leaf blight.</title>
        <authorList>
            <person name="Liu Y."/>
            <person name="Song Z."/>
            <person name="Zeng H."/>
            <person name="Lu M."/>
            <person name="Wang X."/>
            <person name="Lian X."/>
            <person name="Zhang Q."/>
        </authorList>
    </citation>
    <scope>NUCLEOTIDE SEQUENCE [LARGE SCALE GENOMIC DNA]</scope>
    <source>
        <strain evidence="1 2">NP-1</strain>
    </source>
</reference>
<dbReference type="Proteomes" id="UP000509568">
    <property type="component" value="Chromosome"/>
</dbReference>
<sequence>MTFGLQFMNNSNVVTLDSEYARLCVLCSGRFSPTQESGLGSVTTFPSVITSTEPPLIFVRPDTVNAVAGLCLAAVYGSPGAWTGFYIRAYDVNTAQPNGRYFAAAFMASPVAQFGMRLWDGATKLLFDSGTPSAVFTRAFQNWNYVKTTFSSPTYFNYYSVDFDFPANEYMMINNFSMLMVGGSAAGRMVYSWWDFPAGKLWTVTSATSNPYAFYLPALFAKMNS</sequence>
<protein>
    <submittedName>
        <fullName evidence="1">Uncharacterized protein</fullName>
    </submittedName>
</protein>
<name>A0A7D5D957_9PSED</name>
<gene>
    <name evidence="1" type="ORF">HWQ56_19245</name>
</gene>
<evidence type="ECO:0000313" key="1">
    <source>
        <dbReference type="EMBL" id="QKZ05816.1"/>
    </source>
</evidence>
<proteinExistence type="predicted"/>
<dbReference type="KEGG" id="pez:HWQ56_19245"/>
<evidence type="ECO:0000313" key="2">
    <source>
        <dbReference type="Proteomes" id="UP000509568"/>
    </source>
</evidence>
<dbReference type="AlphaFoldDB" id="A0A7D5D957"/>
<dbReference type="EMBL" id="CP056030">
    <property type="protein sequence ID" value="QKZ05816.1"/>
    <property type="molecule type" value="Genomic_DNA"/>
</dbReference>
<keyword evidence="2" id="KW-1185">Reference proteome</keyword>
<organism evidence="1 2">
    <name type="scientific">Pseudomonas eucalypticola</name>
    <dbReference type="NCBI Taxonomy" id="2599595"/>
    <lineage>
        <taxon>Bacteria</taxon>
        <taxon>Pseudomonadati</taxon>
        <taxon>Pseudomonadota</taxon>
        <taxon>Gammaproteobacteria</taxon>
        <taxon>Pseudomonadales</taxon>
        <taxon>Pseudomonadaceae</taxon>
        <taxon>Pseudomonas</taxon>
    </lineage>
</organism>
<accession>A0A7D5D957</accession>
<dbReference type="RefSeq" id="WP_176571515.1">
    <property type="nucleotide sequence ID" value="NZ_CP056030.1"/>
</dbReference>